<feature type="transmembrane region" description="Helical" evidence="1">
    <location>
        <begin position="161"/>
        <end position="186"/>
    </location>
</feature>
<dbReference type="PANTHER" id="PTHR40465:SF1">
    <property type="entry name" value="DUF6534 DOMAIN-CONTAINING PROTEIN"/>
    <property type="match status" value="1"/>
</dbReference>
<feature type="transmembrane region" description="Helical" evidence="1">
    <location>
        <begin position="116"/>
        <end position="140"/>
    </location>
</feature>
<dbReference type="Pfam" id="PF20152">
    <property type="entry name" value="DUF6534"/>
    <property type="match status" value="1"/>
</dbReference>
<keyword evidence="1" id="KW-0812">Transmembrane</keyword>
<reference evidence="3 4" key="1">
    <citation type="journal article" date="2018" name="Evol. Lett.">
        <title>Horizontal gene cluster transfer increased hallucinogenic mushroom diversity.</title>
        <authorList>
            <person name="Reynolds H.T."/>
            <person name="Vijayakumar V."/>
            <person name="Gluck-Thaler E."/>
            <person name="Korotkin H.B."/>
            <person name="Matheny P.B."/>
            <person name="Slot J.C."/>
        </authorList>
    </citation>
    <scope>NUCLEOTIDE SEQUENCE [LARGE SCALE GENOMIC DNA]</scope>
    <source>
        <strain evidence="3 4">2629</strain>
    </source>
</reference>
<organism evidence="3 4">
    <name type="scientific">Panaeolus cyanescens</name>
    <dbReference type="NCBI Taxonomy" id="181874"/>
    <lineage>
        <taxon>Eukaryota</taxon>
        <taxon>Fungi</taxon>
        <taxon>Dikarya</taxon>
        <taxon>Basidiomycota</taxon>
        <taxon>Agaricomycotina</taxon>
        <taxon>Agaricomycetes</taxon>
        <taxon>Agaricomycetidae</taxon>
        <taxon>Agaricales</taxon>
        <taxon>Agaricineae</taxon>
        <taxon>Galeropsidaceae</taxon>
        <taxon>Panaeolus</taxon>
    </lineage>
</organism>
<keyword evidence="1" id="KW-1133">Transmembrane helix</keyword>
<dbReference type="InParanoid" id="A0A409VFF1"/>
<gene>
    <name evidence="3" type="ORF">CVT24_008162</name>
</gene>
<dbReference type="Proteomes" id="UP000284842">
    <property type="component" value="Unassembled WGS sequence"/>
</dbReference>
<dbReference type="OrthoDB" id="3206554at2759"/>
<proteinExistence type="predicted"/>
<comment type="caution">
    <text evidence="3">The sequence shown here is derived from an EMBL/GenBank/DDBJ whole genome shotgun (WGS) entry which is preliminary data.</text>
</comment>
<accession>A0A409VFF1</accession>
<feature type="domain" description="DUF6534" evidence="2">
    <location>
        <begin position="125"/>
        <end position="215"/>
    </location>
</feature>
<dbReference type="AlphaFoldDB" id="A0A409VFF1"/>
<protein>
    <recommendedName>
        <fullName evidence="2">DUF6534 domain-containing protein</fullName>
    </recommendedName>
</protein>
<dbReference type="EMBL" id="NHTK01006079">
    <property type="protein sequence ID" value="PPQ64975.1"/>
    <property type="molecule type" value="Genomic_DNA"/>
</dbReference>
<dbReference type="STRING" id="181874.A0A409VFF1"/>
<feature type="transmembrane region" description="Helical" evidence="1">
    <location>
        <begin position="44"/>
        <end position="65"/>
    </location>
</feature>
<feature type="transmembrane region" description="Helical" evidence="1">
    <location>
        <begin position="77"/>
        <end position="96"/>
    </location>
</feature>
<evidence type="ECO:0000259" key="2">
    <source>
        <dbReference type="Pfam" id="PF20152"/>
    </source>
</evidence>
<sequence>MAQNLRRSLSIAMPSEVLYFPLICLVDDRQFRSDPRVVKVMVTFVWLLDALHSCFILTSLFYYLIKFFGMHDYINHIPWPLALFLAFFRIVAAAISTGEMLRLRRFSAFTERYPGWIFTLGLALSSVVDVMITSWLCYFLRTLKENIPGDSTLMMRMVDVLTLYTLENGLLPCIVAMASLICWFAMPRNLIFLGLHLVIGKLYANSLLASLNARQEFRQIQIDMRTRNQHPWRMPGYIGYRPGPLYTIKEVTTEEYVEDRTDSNSDHEMGEPALPPVTFSNQRHEASAAFLHLAAVAPHASAR</sequence>
<name>A0A409VFF1_9AGAR</name>
<keyword evidence="4" id="KW-1185">Reference proteome</keyword>
<keyword evidence="1" id="KW-0472">Membrane</keyword>
<dbReference type="InterPro" id="IPR045339">
    <property type="entry name" value="DUF6534"/>
</dbReference>
<feature type="transmembrane region" description="Helical" evidence="1">
    <location>
        <begin position="192"/>
        <end position="211"/>
    </location>
</feature>
<evidence type="ECO:0000256" key="1">
    <source>
        <dbReference type="SAM" id="Phobius"/>
    </source>
</evidence>
<dbReference type="PANTHER" id="PTHR40465">
    <property type="entry name" value="CHROMOSOME 1, WHOLE GENOME SHOTGUN SEQUENCE"/>
    <property type="match status" value="1"/>
</dbReference>
<evidence type="ECO:0000313" key="4">
    <source>
        <dbReference type="Proteomes" id="UP000284842"/>
    </source>
</evidence>
<evidence type="ECO:0000313" key="3">
    <source>
        <dbReference type="EMBL" id="PPQ64975.1"/>
    </source>
</evidence>